<dbReference type="PANTHER" id="PTHR45774">
    <property type="entry name" value="BTB/POZ DOMAIN-CONTAINING"/>
    <property type="match status" value="1"/>
</dbReference>
<dbReference type="InterPro" id="IPR038648">
    <property type="entry name" value="PHR_sf"/>
</dbReference>
<dbReference type="Gene3D" id="3.30.710.10">
    <property type="entry name" value="Potassium Channel Kv1.1, Chain A"/>
    <property type="match status" value="1"/>
</dbReference>
<dbReference type="GO" id="GO:0005829">
    <property type="term" value="C:cytosol"/>
    <property type="evidence" value="ECO:0007669"/>
    <property type="project" value="TreeGrafter"/>
</dbReference>
<evidence type="ECO:0000313" key="4">
    <source>
        <dbReference type="Proteomes" id="UP000225706"/>
    </source>
</evidence>
<name>A0A2B4SRZ6_STYPI</name>
<dbReference type="SMART" id="SM00875">
    <property type="entry name" value="BACK"/>
    <property type="match status" value="1"/>
</dbReference>
<keyword evidence="4" id="KW-1185">Reference proteome</keyword>
<dbReference type="Gene3D" id="1.25.40.420">
    <property type="match status" value="1"/>
</dbReference>
<dbReference type="InterPro" id="IPR011333">
    <property type="entry name" value="SKP1/BTB/POZ_sf"/>
</dbReference>
<dbReference type="Pfam" id="PF07707">
    <property type="entry name" value="BACK"/>
    <property type="match status" value="1"/>
</dbReference>
<dbReference type="Gene3D" id="2.60.120.820">
    <property type="entry name" value="PHR domain"/>
    <property type="match status" value="1"/>
</dbReference>
<comment type="caution">
    <text evidence="3">The sequence shown here is derived from an EMBL/GenBank/DDBJ whole genome shotgun (WGS) entry which is preliminary data.</text>
</comment>
<organism evidence="3 4">
    <name type="scientific">Stylophora pistillata</name>
    <name type="common">Smooth cauliflower coral</name>
    <dbReference type="NCBI Taxonomy" id="50429"/>
    <lineage>
        <taxon>Eukaryota</taxon>
        <taxon>Metazoa</taxon>
        <taxon>Cnidaria</taxon>
        <taxon>Anthozoa</taxon>
        <taxon>Hexacorallia</taxon>
        <taxon>Scleractinia</taxon>
        <taxon>Astrocoeniina</taxon>
        <taxon>Pocilloporidae</taxon>
        <taxon>Stylophora</taxon>
    </lineage>
</organism>
<feature type="compositionally biased region" description="Polar residues" evidence="1">
    <location>
        <begin position="327"/>
        <end position="336"/>
    </location>
</feature>
<evidence type="ECO:0000256" key="1">
    <source>
        <dbReference type="SAM" id="MobiDB-lite"/>
    </source>
</evidence>
<protein>
    <submittedName>
        <fullName evidence="3">BTB/POZ domain-containing protein 1</fullName>
    </submittedName>
</protein>
<dbReference type="Proteomes" id="UP000225706">
    <property type="component" value="Unassembled WGS sequence"/>
</dbReference>
<dbReference type="AlphaFoldDB" id="A0A2B4SRZ6"/>
<reference evidence="4" key="1">
    <citation type="journal article" date="2017" name="bioRxiv">
        <title>Comparative analysis of the genomes of Stylophora pistillata and Acropora digitifera provides evidence for extensive differences between species of corals.</title>
        <authorList>
            <person name="Voolstra C.R."/>
            <person name="Li Y."/>
            <person name="Liew Y.J."/>
            <person name="Baumgarten S."/>
            <person name="Zoccola D."/>
            <person name="Flot J.-F."/>
            <person name="Tambutte S."/>
            <person name="Allemand D."/>
            <person name="Aranda M."/>
        </authorList>
    </citation>
    <scope>NUCLEOTIDE SEQUENCE [LARGE SCALE GENOMIC DNA]</scope>
</reference>
<dbReference type="PANTHER" id="PTHR45774:SF3">
    <property type="entry name" value="BTB (POZ) DOMAIN-CONTAINING 2B-RELATED"/>
    <property type="match status" value="1"/>
</dbReference>
<dbReference type="EMBL" id="LSMT01000020">
    <property type="protein sequence ID" value="PFX32681.1"/>
    <property type="molecule type" value="Genomic_DNA"/>
</dbReference>
<evidence type="ECO:0000259" key="2">
    <source>
        <dbReference type="SMART" id="SM00875"/>
    </source>
</evidence>
<accession>A0A2B4SRZ6</accession>
<feature type="region of interest" description="Disordered" evidence="1">
    <location>
        <begin position="317"/>
        <end position="340"/>
    </location>
</feature>
<evidence type="ECO:0000313" key="3">
    <source>
        <dbReference type="EMBL" id="PFX32681.1"/>
    </source>
</evidence>
<dbReference type="GO" id="GO:0022008">
    <property type="term" value="P:neurogenesis"/>
    <property type="evidence" value="ECO:0007669"/>
    <property type="project" value="TreeGrafter"/>
</dbReference>
<sequence length="378" mass="43487">MFYGELRETKETIEIKESDPDIFLQFLRSLYCDDVAFQNEDNAIQLWYLADKEELLGSDRQHNTKIAAGSFTQVSHEFLSQIVKRSSLRIDEVSLLRAVDRWATKRCKEKSKEVNGANKTSELGEELLQNVRFPLMSPNQFSEVVIPSDILSKTEIIDVFKYFTSVPIPDGLRFSGHPREEGHEVSTHEVRRAHDDHFSLLDCIQHPDKTRVPTITLKKPISLCGVRIFASSESNPHILKASVSITHKGKNIIVVQDRKIRVERKHGREYEHENWNLWQGQFDVTFNRTVQLHEGTPYTIESTTSLWSVSPLGSPSQQGGWFRDNARTTNPLSNVRSGERRPAEIHHTGEVLALLYETPQLKCKLKLNEKGRKLRKKF</sequence>
<dbReference type="InterPro" id="IPR011705">
    <property type="entry name" value="BACK"/>
</dbReference>
<feature type="domain" description="BACK" evidence="2">
    <location>
        <begin position="43"/>
        <end position="146"/>
    </location>
</feature>
<proteinExistence type="predicted"/>
<gene>
    <name evidence="3" type="primary">BTBD1</name>
    <name evidence="3" type="ORF">AWC38_SpisGene2456</name>
</gene>
<dbReference type="OrthoDB" id="45365at2759"/>